<sequence>SPTPAPVSANSKINDLPLHTTTRNARTTGVKAPSTPTITQRLAVKPQITIGQTTSALTRMTTVNDQTTLS</sequence>
<feature type="non-terminal residue" evidence="2">
    <location>
        <position position="70"/>
    </location>
</feature>
<feature type="region of interest" description="Disordered" evidence="1">
    <location>
        <begin position="1"/>
        <end position="34"/>
    </location>
</feature>
<dbReference type="Proteomes" id="UP001529510">
    <property type="component" value="Unassembled WGS sequence"/>
</dbReference>
<feature type="non-terminal residue" evidence="2">
    <location>
        <position position="1"/>
    </location>
</feature>
<reference evidence="2 3" key="1">
    <citation type="submission" date="2024-05" db="EMBL/GenBank/DDBJ databases">
        <title>Genome sequencing and assembly of Indian major carp, Cirrhinus mrigala (Hamilton, 1822).</title>
        <authorList>
            <person name="Mohindra V."/>
            <person name="Chowdhury L.M."/>
            <person name="Lal K."/>
            <person name="Jena J.K."/>
        </authorList>
    </citation>
    <scope>NUCLEOTIDE SEQUENCE [LARGE SCALE GENOMIC DNA]</scope>
    <source>
        <strain evidence="2">CM1030</strain>
        <tissue evidence="2">Blood</tissue>
    </source>
</reference>
<evidence type="ECO:0000256" key="1">
    <source>
        <dbReference type="SAM" id="MobiDB-lite"/>
    </source>
</evidence>
<keyword evidence="3" id="KW-1185">Reference proteome</keyword>
<comment type="caution">
    <text evidence="2">The sequence shown here is derived from an EMBL/GenBank/DDBJ whole genome shotgun (WGS) entry which is preliminary data.</text>
</comment>
<accession>A0ABD0RC64</accession>
<feature type="compositionally biased region" description="Polar residues" evidence="1">
    <location>
        <begin position="8"/>
        <end position="27"/>
    </location>
</feature>
<dbReference type="EMBL" id="JAMKFB020000004">
    <property type="protein sequence ID" value="KAL0196044.1"/>
    <property type="molecule type" value="Genomic_DNA"/>
</dbReference>
<organism evidence="2 3">
    <name type="scientific">Cirrhinus mrigala</name>
    <name type="common">Mrigala</name>
    <dbReference type="NCBI Taxonomy" id="683832"/>
    <lineage>
        <taxon>Eukaryota</taxon>
        <taxon>Metazoa</taxon>
        <taxon>Chordata</taxon>
        <taxon>Craniata</taxon>
        <taxon>Vertebrata</taxon>
        <taxon>Euteleostomi</taxon>
        <taxon>Actinopterygii</taxon>
        <taxon>Neopterygii</taxon>
        <taxon>Teleostei</taxon>
        <taxon>Ostariophysi</taxon>
        <taxon>Cypriniformes</taxon>
        <taxon>Cyprinidae</taxon>
        <taxon>Labeoninae</taxon>
        <taxon>Labeonini</taxon>
        <taxon>Cirrhinus</taxon>
    </lineage>
</organism>
<proteinExistence type="predicted"/>
<dbReference type="AlphaFoldDB" id="A0ABD0RC64"/>
<name>A0ABD0RC64_CIRMR</name>
<protein>
    <submittedName>
        <fullName evidence="2">Uncharacterized protein</fullName>
    </submittedName>
</protein>
<evidence type="ECO:0000313" key="3">
    <source>
        <dbReference type="Proteomes" id="UP001529510"/>
    </source>
</evidence>
<evidence type="ECO:0000313" key="2">
    <source>
        <dbReference type="EMBL" id="KAL0196044.1"/>
    </source>
</evidence>
<gene>
    <name evidence="2" type="ORF">M9458_009616</name>
</gene>